<accession>A0A5J4TTU5</accession>
<organism evidence="1 2">
    <name type="scientific">Streblomastix strix</name>
    <dbReference type="NCBI Taxonomy" id="222440"/>
    <lineage>
        <taxon>Eukaryota</taxon>
        <taxon>Metamonada</taxon>
        <taxon>Preaxostyla</taxon>
        <taxon>Oxymonadida</taxon>
        <taxon>Streblomastigidae</taxon>
        <taxon>Streblomastix</taxon>
    </lineage>
</organism>
<dbReference type="InterPro" id="IPR011010">
    <property type="entry name" value="DNA_brk_join_enz"/>
</dbReference>
<dbReference type="OrthoDB" id="7699712at2759"/>
<dbReference type="Proteomes" id="UP000324800">
    <property type="component" value="Unassembled WGS sequence"/>
</dbReference>
<dbReference type="EMBL" id="SNRW01025639">
    <property type="protein sequence ID" value="KAA6361372.1"/>
    <property type="molecule type" value="Genomic_DNA"/>
</dbReference>
<dbReference type="GO" id="GO:0003677">
    <property type="term" value="F:DNA binding"/>
    <property type="evidence" value="ECO:0007669"/>
    <property type="project" value="InterPro"/>
</dbReference>
<reference evidence="1 2" key="1">
    <citation type="submission" date="2019-03" db="EMBL/GenBank/DDBJ databases">
        <title>Single cell metagenomics reveals metabolic interactions within the superorganism composed of flagellate Streblomastix strix and complex community of Bacteroidetes bacteria on its surface.</title>
        <authorList>
            <person name="Treitli S.C."/>
            <person name="Kolisko M."/>
            <person name="Husnik F."/>
            <person name="Keeling P."/>
            <person name="Hampl V."/>
        </authorList>
    </citation>
    <scope>NUCLEOTIDE SEQUENCE [LARGE SCALE GENOMIC DNA]</scope>
    <source>
        <strain evidence="1">ST1C</strain>
    </source>
</reference>
<evidence type="ECO:0000313" key="2">
    <source>
        <dbReference type="Proteomes" id="UP000324800"/>
    </source>
</evidence>
<comment type="caution">
    <text evidence="1">The sequence shown here is derived from an EMBL/GenBank/DDBJ whole genome shotgun (WGS) entry which is preliminary data.</text>
</comment>
<dbReference type="SUPFAM" id="SSF56349">
    <property type="entry name" value="DNA breaking-rejoining enzymes"/>
    <property type="match status" value="1"/>
</dbReference>
<name>A0A5J4TTU5_9EUKA</name>
<evidence type="ECO:0008006" key="3">
    <source>
        <dbReference type="Google" id="ProtNLM"/>
    </source>
</evidence>
<sequence length="189" mass="21548">MTELEFMKQSEMVNGTHYISLKTKLLKENMQPFTQLHLKNVVAFVVQLKIQENGSNKEIQMEFLKIKYVIIRRAGITSPYTGPTIRHAMMTRLRAAGATQAEVNAFTRHAMASNVVDIYYNKPVERDLASKLILNEKRLKLNIFIGHVSKTAWICLQQPGVPVPYAQDVVELENLGEVSTNEENEQDTQ</sequence>
<protein>
    <recommendedName>
        <fullName evidence="3">Tyr recombinase domain-containing protein</fullName>
    </recommendedName>
</protein>
<proteinExistence type="predicted"/>
<dbReference type="AlphaFoldDB" id="A0A5J4TTU5"/>
<gene>
    <name evidence="1" type="ORF">EZS28_043101</name>
</gene>
<evidence type="ECO:0000313" key="1">
    <source>
        <dbReference type="EMBL" id="KAA6361372.1"/>
    </source>
</evidence>